<feature type="repeat" description="ANK" evidence="3">
    <location>
        <begin position="287"/>
        <end position="322"/>
    </location>
</feature>
<gene>
    <name evidence="6" type="ORF">M0812_27693</name>
</gene>
<dbReference type="InterPro" id="IPR002110">
    <property type="entry name" value="Ankyrin_rpt"/>
</dbReference>
<dbReference type="SUPFAM" id="SSF48403">
    <property type="entry name" value="Ankyrin repeat"/>
    <property type="match status" value="1"/>
</dbReference>
<dbReference type="AlphaFoldDB" id="A0AAV7Y654"/>
<evidence type="ECO:0000256" key="3">
    <source>
        <dbReference type="PROSITE-ProRule" id="PRU00023"/>
    </source>
</evidence>
<dbReference type="EMBL" id="JANTQA010000070">
    <property type="protein sequence ID" value="KAJ3425258.1"/>
    <property type="molecule type" value="Genomic_DNA"/>
</dbReference>
<feature type="compositionally biased region" description="Basic and acidic residues" evidence="4">
    <location>
        <begin position="460"/>
        <end position="478"/>
    </location>
</feature>
<evidence type="ECO:0000256" key="1">
    <source>
        <dbReference type="ARBA" id="ARBA00022737"/>
    </source>
</evidence>
<name>A0AAV7Y654_9EUKA</name>
<feature type="compositionally biased region" description="Low complexity" evidence="4">
    <location>
        <begin position="479"/>
        <end position="495"/>
    </location>
</feature>
<dbReference type="PROSITE" id="PS50297">
    <property type="entry name" value="ANK_REP_REGION"/>
    <property type="match status" value="2"/>
</dbReference>
<dbReference type="PANTHER" id="PTHR24198:SF165">
    <property type="entry name" value="ANKYRIN REPEAT-CONTAINING PROTEIN-RELATED"/>
    <property type="match status" value="1"/>
</dbReference>
<keyword evidence="2 3" id="KW-0040">ANK repeat</keyword>
<keyword evidence="1" id="KW-0677">Repeat</keyword>
<dbReference type="Pfam" id="PF13637">
    <property type="entry name" value="Ank_4"/>
    <property type="match status" value="1"/>
</dbReference>
<organism evidence="6 7">
    <name type="scientific">Anaeramoeba flamelloides</name>
    <dbReference type="NCBI Taxonomy" id="1746091"/>
    <lineage>
        <taxon>Eukaryota</taxon>
        <taxon>Metamonada</taxon>
        <taxon>Anaeramoebidae</taxon>
        <taxon>Anaeramoeba</taxon>
    </lineage>
</organism>
<reference evidence="6" key="1">
    <citation type="submission" date="2022-08" db="EMBL/GenBank/DDBJ databases">
        <title>Novel sulphate-reducing endosymbionts in the free-living metamonad Anaeramoeba.</title>
        <authorList>
            <person name="Jerlstrom-Hultqvist J."/>
            <person name="Cepicka I."/>
            <person name="Gallot-Lavallee L."/>
            <person name="Salas-Leiva D."/>
            <person name="Curtis B.A."/>
            <person name="Zahonova K."/>
            <person name="Pipaliya S."/>
            <person name="Dacks J."/>
            <person name="Roger A.J."/>
        </authorList>
    </citation>
    <scope>NUCLEOTIDE SEQUENCE</scope>
    <source>
        <strain evidence="6">Busselton2</strain>
    </source>
</reference>
<proteinExistence type="predicted"/>
<evidence type="ECO:0000313" key="6">
    <source>
        <dbReference type="EMBL" id="KAJ3425258.1"/>
    </source>
</evidence>
<dbReference type="SMART" id="SM00239">
    <property type="entry name" value="C2"/>
    <property type="match status" value="1"/>
</dbReference>
<dbReference type="Proteomes" id="UP001146793">
    <property type="component" value="Unassembled WGS sequence"/>
</dbReference>
<evidence type="ECO:0000256" key="2">
    <source>
        <dbReference type="ARBA" id="ARBA00023043"/>
    </source>
</evidence>
<feature type="region of interest" description="Disordered" evidence="4">
    <location>
        <begin position="460"/>
        <end position="543"/>
    </location>
</feature>
<dbReference type="Gene3D" id="2.60.40.150">
    <property type="entry name" value="C2 domain"/>
    <property type="match status" value="1"/>
</dbReference>
<dbReference type="SMART" id="SM00248">
    <property type="entry name" value="ANK"/>
    <property type="match status" value="8"/>
</dbReference>
<accession>A0AAV7Y654</accession>
<dbReference type="PROSITE" id="PS50088">
    <property type="entry name" value="ANK_REPEAT"/>
    <property type="match status" value="3"/>
</dbReference>
<protein>
    <submittedName>
        <fullName evidence="6">Ankyrin repeat ph and sec7 domain containing protein secg-related</fullName>
    </submittedName>
</protein>
<sequence>MTQSKQYPLHKAVVEGTEKEIKKLLSGGILKKKIKPDSLNDKGLTPIQLAVRCSKLEVVKLLLKYKADPTIKDQDGRSPLFYAVANQNFDLCDLLLDRCRLDLNETDNEGKTPALFAASTTEIGKDFIIYLKVKGSPFGVEDKKGVSFITQIQSSGRSFLLRHVLPNFEKDKYEIMNKVIDSQTGNTALHHSILNKKHSRIPKLIGEGADPKVKNKQGLDALWFAIHCNNLPSLKELIQEGAVPSVDQQTGNTLLHYAVSLCLFEIVDYLRTTQFIGEMINVKNIINGSTPLNLVCTSKETDDPNLIELLIKSGADPQSVDNNQNTPFLNVCLTNLSYTFDWYLEFYKTNPRIINWNCVNKNGDSCLHLLAERIDDRGLQSVLSFHSIPDFVNLKNHRGETAWFKVRIFNSKGSKIREEIKNKCLSILESKNCDTSILPEDITEQTLIEIDKMFEEELKNNQSTKVKEEIKQELEKESSINNENTTINKNTTINNNEKDNYNDNDNDNNNNNNKEEEISEELDIEISDDSEFENDEEEDEKDEKLIASGSLYEVIDTIDVKEDVISEKGSTINSSQTIKNNDKNEFNQTLSSMLLNKMQNTQNVNGNNNQNVTSGTSMIINKENEIIEDDDNYRLLIGVSQLKKVKGNEFYVKVLYNNLEEQTKIYQVKDKKNPSWDKEYFVFTIGKKENFSSFQNIVFQVYSFELFGDELIGQVTLTNSVFQLLQKGNKTKSYQLMKENGNKAKGQLVLCMEMFTGDLLSKEKIDIKDSNLYMSTASVEEITKKIAFADKDGLIWSFKNYDDYHPIIFDMKSVTALEKGEIQNQNLNPNNDNFCILFTWHQSYNGDMLFELSSNLKTNTINWENYLNKIINKFDFNKSKKKSFYKKKK</sequence>
<dbReference type="PROSITE" id="PS50004">
    <property type="entry name" value="C2"/>
    <property type="match status" value="1"/>
</dbReference>
<dbReference type="SUPFAM" id="SSF49562">
    <property type="entry name" value="C2 domain (Calcium/lipid-binding domain, CaLB)"/>
    <property type="match status" value="1"/>
</dbReference>
<feature type="repeat" description="ANK" evidence="3">
    <location>
        <begin position="42"/>
        <end position="74"/>
    </location>
</feature>
<evidence type="ECO:0000313" key="7">
    <source>
        <dbReference type="Proteomes" id="UP001146793"/>
    </source>
</evidence>
<feature type="domain" description="C2" evidence="5">
    <location>
        <begin position="613"/>
        <end position="734"/>
    </location>
</feature>
<evidence type="ECO:0000256" key="4">
    <source>
        <dbReference type="SAM" id="MobiDB-lite"/>
    </source>
</evidence>
<dbReference type="Pfam" id="PF12796">
    <property type="entry name" value="Ank_2"/>
    <property type="match status" value="2"/>
</dbReference>
<dbReference type="InterPro" id="IPR036770">
    <property type="entry name" value="Ankyrin_rpt-contain_sf"/>
</dbReference>
<dbReference type="Gene3D" id="1.25.40.20">
    <property type="entry name" value="Ankyrin repeat-containing domain"/>
    <property type="match status" value="2"/>
</dbReference>
<comment type="caution">
    <text evidence="6">The sequence shown here is derived from an EMBL/GenBank/DDBJ whole genome shotgun (WGS) entry which is preliminary data.</text>
</comment>
<feature type="repeat" description="ANK" evidence="3">
    <location>
        <begin position="184"/>
        <end position="216"/>
    </location>
</feature>
<evidence type="ECO:0000259" key="5">
    <source>
        <dbReference type="PROSITE" id="PS50004"/>
    </source>
</evidence>
<dbReference type="PANTHER" id="PTHR24198">
    <property type="entry name" value="ANKYRIN REPEAT AND PROTEIN KINASE DOMAIN-CONTAINING PROTEIN"/>
    <property type="match status" value="1"/>
</dbReference>
<dbReference type="Pfam" id="PF00168">
    <property type="entry name" value="C2"/>
    <property type="match status" value="1"/>
</dbReference>
<feature type="compositionally biased region" description="Acidic residues" evidence="4">
    <location>
        <begin position="517"/>
        <end position="541"/>
    </location>
</feature>
<dbReference type="InterPro" id="IPR035892">
    <property type="entry name" value="C2_domain_sf"/>
</dbReference>
<dbReference type="InterPro" id="IPR000008">
    <property type="entry name" value="C2_dom"/>
</dbReference>